<proteinExistence type="predicted"/>
<reference evidence="2" key="2">
    <citation type="submission" date="2020-09" db="EMBL/GenBank/DDBJ databases">
        <authorList>
            <person name="Sun Q."/>
            <person name="Zhou Y."/>
        </authorList>
    </citation>
    <scope>NUCLEOTIDE SEQUENCE</scope>
    <source>
        <strain evidence="2">CGMCC 1.12187</strain>
    </source>
</reference>
<organism evidence="2 3">
    <name type="scientific">Kocuria dechangensis</name>
    <dbReference type="NCBI Taxonomy" id="1176249"/>
    <lineage>
        <taxon>Bacteria</taxon>
        <taxon>Bacillati</taxon>
        <taxon>Actinomycetota</taxon>
        <taxon>Actinomycetes</taxon>
        <taxon>Micrococcales</taxon>
        <taxon>Micrococcaceae</taxon>
        <taxon>Kocuria</taxon>
    </lineage>
</organism>
<protein>
    <recommendedName>
        <fullName evidence="4">Secreted protein</fullName>
    </recommendedName>
</protein>
<evidence type="ECO:0000313" key="3">
    <source>
        <dbReference type="Proteomes" id="UP000638848"/>
    </source>
</evidence>
<keyword evidence="1" id="KW-0732">Signal</keyword>
<evidence type="ECO:0008006" key="4">
    <source>
        <dbReference type="Google" id="ProtNLM"/>
    </source>
</evidence>
<feature type="chain" id="PRO_5037180291" description="Secreted protein" evidence="1">
    <location>
        <begin position="32"/>
        <end position="169"/>
    </location>
</feature>
<sequence>MKTVRQRILAGLGATAFALTAVALGPSEALAASPYDRPNAMTCVFNTVIVDAPTNVPVTGPVLWQFEVQSFNVATNQWESNYWSPQHSNTADQVYITAGPWADPDGIPTYSASAAIPVGTGPIQIRVYNHFWRAEQGQWVYVDAGFFSTIDGTSTGASTCVLDAGPIVV</sequence>
<keyword evidence="3" id="KW-1185">Reference proteome</keyword>
<evidence type="ECO:0000313" key="2">
    <source>
        <dbReference type="EMBL" id="GGG72152.1"/>
    </source>
</evidence>
<accession>A0A917M269</accession>
<evidence type="ECO:0000256" key="1">
    <source>
        <dbReference type="SAM" id="SignalP"/>
    </source>
</evidence>
<dbReference type="AlphaFoldDB" id="A0A917M269"/>
<reference evidence="2" key="1">
    <citation type="journal article" date="2014" name="Int. J. Syst. Evol. Microbiol.">
        <title>Complete genome sequence of Corynebacterium casei LMG S-19264T (=DSM 44701T), isolated from a smear-ripened cheese.</title>
        <authorList>
            <consortium name="US DOE Joint Genome Institute (JGI-PGF)"/>
            <person name="Walter F."/>
            <person name="Albersmeier A."/>
            <person name="Kalinowski J."/>
            <person name="Ruckert C."/>
        </authorList>
    </citation>
    <scope>NUCLEOTIDE SEQUENCE</scope>
    <source>
        <strain evidence="2">CGMCC 1.12187</strain>
    </source>
</reference>
<dbReference type="RefSeq" id="WP_188540572.1">
    <property type="nucleotide sequence ID" value="NZ_BMEQ01000053.1"/>
</dbReference>
<comment type="caution">
    <text evidence="2">The sequence shown here is derived from an EMBL/GenBank/DDBJ whole genome shotgun (WGS) entry which is preliminary data.</text>
</comment>
<dbReference type="Proteomes" id="UP000638848">
    <property type="component" value="Unassembled WGS sequence"/>
</dbReference>
<gene>
    <name evidence="2" type="ORF">GCM10011374_41150</name>
</gene>
<dbReference type="EMBL" id="BMEQ01000053">
    <property type="protein sequence ID" value="GGG72152.1"/>
    <property type="molecule type" value="Genomic_DNA"/>
</dbReference>
<feature type="signal peptide" evidence="1">
    <location>
        <begin position="1"/>
        <end position="31"/>
    </location>
</feature>
<name>A0A917M269_9MICC</name>